<evidence type="ECO:0000256" key="7">
    <source>
        <dbReference type="ARBA" id="ARBA00022692"/>
    </source>
</evidence>
<feature type="non-terminal residue" evidence="15">
    <location>
        <position position="1"/>
    </location>
</feature>
<comment type="catalytic activity">
    <reaction evidence="12 14">
        <text>an alpha-D-Man-(1-&gt;2)-alpha-D-Man-(1-&gt;2)-alpha-D-Man-(1-&gt;3)-[alpha-D-Man-(1-&gt;6)]-beta-D-Man-(1-&gt;4)-beta-D-GlcNAc-(1-&gt;4)-alpha-D-GlcNAc-diphospho-di-trans,poly-cis-dolichol + a di-trans,poly-cis-dolichyl beta-D-mannosyl phosphate = an alpha-D-Man-(1-&gt;2)-alpha-D-Man-(1-&gt;2)-alpha-D-Man-(1-&gt;3)-[alpha-D-Man-(1-&gt;3)-alpha-D-Man-(1-&gt;6)]-beta-D-Man-(1-&gt;4)-beta-D-GlcNAc-(1-&gt;4)-alpha-D-GlcNAc-diphospho-di-trans,poly-cis-dolichol + a di-trans,poly-cis-dolichyl phosphate + H(+)</text>
        <dbReference type="Rhea" id="RHEA:29527"/>
        <dbReference type="Rhea" id="RHEA-COMP:19498"/>
        <dbReference type="Rhea" id="RHEA-COMP:19501"/>
        <dbReference type="Rhea" id="RHEA-COMP:19516"/>
        <dbReference type="Rhea" id="RHEA-COMP:19517"/>
        <dbReference type="ChEBI" id="CHEBI:15378"/>
        <dbReference type="ChEBI" id="CHEBI:57683"/>
        <dbReference type="ChEBI" id="CHEBI:58211"/>
        <dbReference type="ChEBI" id="CHEBI:132515"/>
        <dbReference type="ChEBI" id="CHEBI:132516"/>
        <dbReference type="EC" id="2.4.1.258"/>
    </reaction>
    <physiologicalReaction direction="left-to-right" evidence="12 14">
        <dbReference type="Rhea" id="RHEA:29528"/>
    </physiologicalReaction>
</comment>
<evidence type="ECO:0000256" key="10">
    <source>
        <dbReference type="ARBA" id="ARBA00023136"/>
    </source>
</evidence>
<evidence type="ECO:0000256" key="12">
    <source>
        <dbReference type="ARBA" id="ARBA00049506"/>
    </source>
</evidence>
<dbReference type="STRING" id="4846.A0A367IQV2"/>
<evidence type="ECO:0000256" key="11">
    <source>
        <dbReference type="ARBA" id="ARBA00044743"/>
    </source>
</evidence>
<evidence type="ECO:0000256" key="1">
    <source>
        <dbReference type="ARBA" id="ARBA00004477"/>
    </source>
</evidence>
<gene>
    <name evidence="15" type="primary">ALG3_1</name>
    <name evidence="15" type="ORF">CU098_004460</name>
</gene>
<comment type="caution">
    <text evidence="15">The sequence shown here is derived from an EMBL/GenBank/DDBJ whole genome shotgun (WGS) entry which is preliminary data.</text>
</comment>
<dbReference type="UniPathway" id="UPA00378"/>
<evidence type="ECO:0000256" key="9">
    <source>
        <dbReference type="ARBA" id="ARBA00022989"/>
    </source>
</evidence>
<evidence type="ECO:0000256" key="14">
    <source>
        <dbReference type="RuleBase" id="RU364047"/>
    </source>
</evidence>
<dbReference type="EC" id="2.4.1.258" evidence="3 14"/>
<comment type="pathway">
    <text evidence="2 14">Protein modification; protein glycosylation.</text>
</comment>
<dbReference type="PANTHER" id="PTHR12646:SF0">
    <property type="entry name" value="DOL-P-MAN:MAN(5)GLCNAC(2)-PP-DOL ALPHA-1,3-MANNOSYLTRANSFERASE"/>
    <property type="match status" value="1"/>
</dbReference>
<dbReference type="EMBL" id="PJQM01006217">
    <property type="protein sequence ID" value="RCH80042.1"/>
    <property type="molecule type" value="Genomic_DNA"/>
</dbReference>
<reference evidence="15 16" key="1">
    <citation type="journal article" date="2018" name="G3 (Bethesda)">
        <title>Phylogenetic and Phylogenomic Definition of Rhizopus Species.</title>
        <authorList>
            <person name="Gryganskyi A.P."/>
            <person name="Golan J."/>
            <person name="Dolatabadi S."/>
            <person name="Mondo S."/>
            <person name="Robb S."/>
            <person name="Idnurm A."/>
            <person name="Muszewska A."/>
            <person name="Steczkiewicz K."/>
            <person name="Masonjones S."/>
            <person name="Liao H.L."/>
            <person name="Gajdeczka M.T."/>
            <person name="Anike F."/>
            <person name="Vuek A."/>
            <person name="Anishchenko I.M."/>
            <person name="Voigt K."/>
            <person name="de Hoog G.S."/>
            <person name="Smith M.E."/>
            <person name="Heitman J."/>
            <person name="Vilgalys R."/>
            <person name="Stajich J.E."/>
        </authorList>
    </citation>
    <scope>NUCLEOTIDE SEQUENCE [LARGE SCALE GENOMIC DNA]</scope>
    <source>
        <strain evidence="15 16">LSU 92-RS-03</strain>
    </source>
</reference>
<dbReference type="AlphaFoldDB" id="A0A367IQV2"/>
<sequence>RSTRKKVSLSPSKAYSIKDITNGILDLFCNPKYFWHLAGLVLIGELLLSTLIIRKVPYTEIDWKAYMQEVEGFITGERDYRNLKGDTGPLVYPAGFVYIYSLFYYLTDKGTQIRSAQYIFQVLYLVNQAMVMSIYKRSKKVPPYVIILLACSKRFHSIFMLRCFNDPVAMCFMYACILSMTYRRWTLSTVLFSCALSIKMNVLLFFPAFGILLWMVLGAWKTVGQLGLFAMIQALLAYPFLTTYPESYWAKAFEFGRVFDYTWTVNWRMVDKDTFLSDGFSKALLIGHGITLLMFIVHIWCKPKGGLLNVFKEGFGNGRKNISNDDIIFMMFTSNFIGIIFARSLHYQFYSWYFQTIPYLLWQSEWQITNFPLAAKLFIFATIEGCWLTFPSTSNSSYSLLACHIMLLVGVYRYSLPLLDRDQQIK</sequence>
<organism evidence="15 16">
    <name type="scientific">Rhizopus stolonifer</name>
    <name type="common">Rhizopus nigricans</name>
    <dbReference type="NCBI Taxonomy" id="4846"/>
    <lineage>
        <taxon>Eukaryota</taxon>
        <taxon>Fungi</taxon>
        <taxon>Fungi incertae sedis</taxon>
        <taxon>Mucoromycota</taxon>
        <taxon>Mucoromycotina</taxon>
        <taxon>Mucoromycetes</taxon>
        <taxon>Mucorales</taxon>
        <taxon>Mucorineae</taxon>
        <taxon>Rhizopodaceae</taxon>
        <taxon>Rhizopus</taxon>
    </lineage>
</organism>
<comment type="subcellular location">
    <subcellularLocation>
        <location evidence="1 14">Endoplasmic reticulum membrane</location>
        <topology evidence="1 14">Multi-pass membrane protein</topology>
    </subcellularLocation>
</comment>
<keyword evidence="5 14" id="KW-0328">Glycosyltransferase</keyword>
<dbReference type="OrthoDB" id="20028at2759"/>
<accession>A0A367IQV2</accession>
<keyword evidence="8 14" id="KW-0256">Endoplasmic reticulum</keyword>
<evidence type="ECO:0000313" key="15">
    <source>
        <dbReference type="EMBL" id="RCH80042.1"/>
    </source>
</evidence>
<feature type="transmembrane region" description="Helical" evidence="14">
    <location>
        <begin position="118"/>
        <end position="135"/>
    </location>
</feature>
<evidence type="ECO:0000256" key="13">
    <source>
        <dbReference type="ARBA" id="ARBA00093457"/>
    </source>
</evidence>
<dbReference type="GO" id="GO:0005789">
    <property type="term" value="C:endoplasmic reticulum membrane"/>
    <property type="evidence" value="ECO:0007669"/>
    <property type="project" value="UniProtKB-SubCell"/>
</dbReference>
<feature type="transmembrane region" description="Helical" evidence="14">
    <location>
        <begin position="33"/>
        <end position="53"/>
    </location>
</feature>
<evidence type="ECO:0000256" key="2">
    <source>
        <dbReference type="ARBA" id="ARBA00004922"/>
    </source>
</evidence>
<keyword evidence="10 14" id="KW-0472">Membrane</keyword>
<feature type="transmembrane region" description="Helical" evidence="14">
    <location>
        <begin position="155"/>
        <end position="178"/>
    </location>
</feature>
<keyword evidence="6 14" id="KW-0808">Transferase</keyword>
<dbReference type="PANTHER" id="PTHR12646">
    <property type="entry name" value="NOT56 - RELATED"/>
    <property type="match status" value="1"/>
</dbReference>
<dbReference type="Proteomes" id="UP000253551">
    <property type="component" value="Unassembled WGS sequence"/>
</dbReference>
<evidence type="ECO:0000256" key="5">
    <source>
        <dbReference type="ARBA" id="ARBA00022676"/>
    </source>
</evidence>
<name>A0A367IQV2_RHIST</name>
<dbReference type="Pfam" id="PF05208">
    <property type="entry name" value="ALG3"/>
    <property type="match status" value="1"/>
</dbReference>
<dbReference type="GO" id="GO:0052925">
    <property type="term" value="F:dol-P-Man:Man(5)GlcNAc(2)-PP-Dol alpha-1,3-mannosyltransferase activity"/>
    <property type="evidence" value="ECO:0007669"/>
    <property type="project" value="UniProtKB-EC"/>
</dbReference>
<feature type="transmembrane region" description="Helical" evidence="14">
    <location>
        <begin position="283"/>
        <end position="300"/>
    </location>
</feature>
<dbReference type="InterPro" id="IPR007873">
    <property type="entry name" value="Glycosyltransferase_ALG3"/>
</dbReference>
<proteinExistence type="inferred from homology"/>
<evidence type="ECO:0000256" key="6">
    <source>
        <dbReference type="ARBA" id="ARBA00022679"/>
    </source>
</evidence>
<feature type="transmembrane region" description="Helical" evidence="14">
    <location>
        <begin position="190"/>
        <end position="217"/>
    </location>
</feature>
<feature type="transmembrane region" description="Helical" evidence="14">
    <location>
        <begin position="90"/>
        <end position="106"/>
    </location>
</feature>
<evidence type="ECO:0000256" key="3">
    <source>
        <dbReference type="ARBA" id="ARBA00011964"/>
    </source>
</evidence>
<evidence type="ECO:0000256" key="8">
    <source>
        <dbReference type="ARBA" id="ARBA00022824"/>
    </source>
</evidence>
<evidence type="ECO:0000256" key="4">
    <source>
        <dbReference type="ARBA" id="ARBA00015561"/>
    </source>
</evidence>
<keyword evidence="7 14" id="KW-0812">Transmembrane</keyword>
<comment type="similarity">
    <text evidence="13">Belongs to the glycosyltransferase ALG3 family.</text>
</comment>
<feature type="transmembrane region" description="Helical" evidence="14">
    <location>
        <begin position="327"/>
        <end position="350"/>
    </location>
</feature>
<evidence type="ECO:0000313" key="16">
    <source>
        <dbReference type="Proteomes" id="UP000253551"/>
    </source>
</evidence>
<keyword evidence="9 14" id="KW-1133">Transmembrane helix</keyword>
<comment type="function">
    <text evidence="11 14">Dol-P-Man:Man(5)GlcNAc(2)-PP-Dol alpha-1,3-mannosyltransferase that operates in the biosynthetic pathway of dolichol-linked oligosaccharides, the glycan precursors employed in protein asparagine (N)-glycosylation. The assembly of dolichol-linked oligosaccharides begins on the cytosolic side of the endoplasmic reticulum membrane and finishes in its lumen. The sequential addition of sugars to dolichol pyrophosphate produces dolichol-linked oligosaccharides containing fourteen sugars, including two GlcNAcs, nine mannoses and three glucoses. Once assembled, the oligosaccharide is transferred from the lipid to nascent proteins by oligosaccharyltransferases. In the lumen of the endoplasmic reticulum, adds the first dolichyl beta-D-mannosyl phosphate derived mannose in an alpha-1,3 linkage to Man(5)GlcNAc(2)-PP-dolichol to produce Man(6)GlcNAc(2)-PP-dolichol.</text>
</comment>
<feature type="transmembrane region" description="Helical" evidence="14">
    <location>
        <begin position="223"/>
        <end position="241"/>
    </location>
</feature>
<keyword evidence="16" id="KW-1185">Reference proteome</keyword>
<protein>
    <recommendedName>
        <fullName evidence="4 14">Dol-P-Man:Man(5)GlcNAc(2)-PP-Dol alpha-1,3-mannosyltransferase</fullName>
        <ecNumber evidence="3 14">2.4.1.258</ecNumber>
    </recommendedName>
    <alternativeName>
        <fullName evidence="14">Dol-P-Man-dependent alpha(1-3)-mannosyltransferase</fullName>
    </alternativeName>
</protein>